<feature type="transmembrane region" description="Helical" evidence="4">
    <location>
        <begin position="21"/>
        <end position="45"/>
    </location>
</feature>
<dbReference type="SUPFAM" id="SSF69593">
    <property type="entry name" value="Glycerol-3-phosphate (1)-acyltransferase"/>
    <property type="match status" value="1"/>
</dbReference>
<dbReference type="GO" id="GO:0005783">
    <property type="term" value="C:endoplasmic reticulum"/>
    <property type="evidence" value="ECO:0007669"/>
    <property type="project" value="TreeGrafter"/>
</dbReference>
<reference evidence="6 7" key="1">
    <citation type="submission" date="2016-04" db="EMBL/GenBank/DDBJ databases">
        <title>Evolutionary innovation and constraint leading to complex multicellularity in the Ascomycota.</title>
        <authorList>
            <person name="Cisse O."/>
            <person name="Nguyen A."/>
            <person name="Hewitt D.A."/>
            <person name="Jedd G."/>
            <person name="Stajich J.E."/>
        </authorList>
    </citation>
    <scope>NUCLEOTIDE SEQUENCE [LARGE SCALE GENOMIC DNA]</scope>
    <source>
        <strain evidence="6 7">DAH-3</strain>
    </source>
</reference>
<evidence type="ECO:0000256" key="1">
    <source>
        <dbReference type="ARBA" id="ARBA00008655"/>
    </source>
</evidence>
<evidence type="ECO:0000256" key="4">
    <source>
        <dbReference type="SAM" id="Phobius"/>
    </source>
</evidence>
<sequence length="373" mass="43501">MEHSSPVTVVRNSKSHTAWEILRFLSVNLWILSSSLIIVSTQVIGAPLHFCKKDWYYAHIARTKAAFGIVLIVATQWFAPAPVYISGDKSVRGQLHRSKDGRLETSFPERIIMISNHQIYTDWLYIWWISYTSKMHQAIYIVLKDSLKWIPVLGWGMQMYGFIFMRRKWEQDKPNLSKRLSELSASRNYPMWLLLYPEGTVHASNTVQMSAEYAKKKGIKDLRYLLLPRSTGLRFCIQNLFPSIDYVYDCTIGYEGNPPGSYAQDIFDLRTIYGEGKGPIGVHMHFRRYLVSDIPYDNEVAFEDWLLKRWKEKEEMLDYFYTNGHFHSDVDVVKTQAKLESLLEIFDIFNGLLAFILVSYLASKIAREFLGLW</sequence>
<evidence type="ECO:0000259" key="5">
    <source>
        <dbReference type="SMART" id="SM00563"/>
    </source>
</evidence>
<dbReference type="CDD" id="cd07990">
    <property type="entry name" value="LPLAT_LCLAT1-like"/>
    <property type="match status" value="1"/>
</dbReference>
<keyword evidence="2 6" id="KW-0808">Transferase</keyword>
<evidence type="ECO:0000256" key="3">
    <source>
        <dbReference type="ARBA" id="ARBA00023315"/>
    </source>
</evidence>
<comment type="caution">
    <text evidence="6">The sequence shown here is derived from an EMBL/GenBank/DDBJ whole genome shotgun (WGS) entry which is preliminary data.</text>
</comment>
<dbReference type="PANTHER" id="PTHR10983">
    <property type="entry name" value="1-ACYLGLYCEROL-3-PHOSPHATE ACYLTRANSFERASE-RELATED"/>
    <property type="match status" value="1"/>
</dbReference>
<keyword evidence="4" id="KW-1133">Transmembrane helix</keyword>
<dbReference type="InterPro" id="IPR002123">
    <property type="entry name" value="Plipid/glycerol_acylTrfase"/>
</dbReference>
<dbReference type="GO" id="GO:0036149">
    <property type="term" value="P:phosphatidylinositol acyl-chain remodeling"/>
    <property type="evidence" value="ECO:0007669"/>
    <property type="project" value="TreeGrafter"/>
</dbReference>
<feature type="transmembrane region" description="Helical" evidence="4">
    <location>
        <begin position="342"/>
        <end position="363"/>
    </location>
</feature>
<protein>
    <submittedName>
        <fullName evidence="6">Putative acyltransferase</fullName>
    </submittedName>
</protein>
<keyword evidence="3 6" id="KW-0012">Acyltransferase</keyword>
<keyword evidence="4" id="KW-0472">Membrane</keyword>
<dbReference type="STRING" id="1198029.A0A1U7LWG3"/>
<proteinExistence type="inferred from homology"/>
<dbReference type="OrthoDB" id="189226at2759"/>
<dbReference type="Proteomes" id="UP000186594">
    <property type="component" value="Unassembled WGS sequence"/>
</dbReference>
<dbReference type="EMBL" id="LXFE01000126">
    <property type="protein sequence ID" value="OLL27007.1"/>
    <property type="molecule type" value="Genomic_DNA"/>
</dbReference>
<accession>A0A1U7LWG3</accession>
<dbReference type="PANTHER" id="PTHR10983:SF16">
    <property type="entry name" value="LYSOCARDIOLIPIN ACYLTRANSFERASE 1"/>
    <property type="match status" value="1"/>
</dbReference>
<dbReference type="AlphaFoldDB" id="A0A1U7LWG3"/>
<feature type="domain" description="Phospholipid/glycerol acyltransferase" evidence="5">
    <location>
        <begin position="111"/>
        <end position="234"/>
    </location>
</feature>
<keyword evidence="4" id="KW-0812">Transmembrane</keyword>
<dbReference type="Pfam" id="PF16076">
    <property type="entry name" value="Acyltransf_C"/>
    <property type="match status" value="1"/>
</dbReference>
<evidence type="ECO:0000256" key="2">
    <source>
        <dbReference type="ARBA" id="ARBA00022679"/>
    </source>
</evidence>
<dbReference type="InterPro" id="IPR032098">
    <property type="entry name" value="Acyltransf_C"/>
</dbReference>
<feature type="transmembrane region" description="Helical" evidence="4">
    <location>
        <begin position="65"/>
        <end position="85"/>
    </location>
</feature>
<comment type="similarity">
    <text evidence="1">Belongs to the 1-acyl-sn-glycerol-3-phosphate acyltransferase family.</text>
</comment>
<organism evidence="6 7">
    <name type="scientific">Neolecta irregularis (strain DAH-3)</name>
    <dbReference type="NCBI Taxonomy" id="1198029"/>
    <lineage>
        <taxon>Eukaryota</taxon>
        <taxon>Fungi</taxon>
        <taxon>Dikarya</taxon>
        <taxon>Ascomycota</taxon>
        <taxon>Taphrinomycotina</taxon>
        <taxon>Neolectales</taxon>
        <taxon>Neolectaceae</taxon>
        <taxon>Neolecta</taxon>
    </lineage>
</organism>
<keyword evidence="7" id="KW-1185">Reference proteome</keyword>
<gene>
    <name evidence="6" type="ORF">NEOLI_000022</name>
</gene>
<name>A0A1U7LWG3_NEOID</name>
<evidence type="ECO:0000313" key="6">
    <source>
        <dbReference type="EMBL" id="OLL27007.1"/>
    </source>
</evidence>
<dbReference type="GO" id="GO:0016746">
    <property type="term" value="F:acyltransferase activity"/>
    <property type="evidence" value="ECO:0007669"/>
    <property type="project" value="UniProtKB-KW"/>
</dbReference>
<dbReference type="Pfam" id="PF01553">
    <property type="entry name" value="Acyltransferase"/>
    <property type="match status" value="1"/>
</dbReference>
<dbReference type="SMART" id="SM00563">
    <property type="entry name" value="PlsC"/>
    <property type="match status" value="1"/>
</dbReference>
<evidence type="ECO:0000313" key="7">
    <source>
        <dbReference type="Proteomes" id="UP000186594"/>
    </source>
</evidence>
<dbReference type="OMA" id="RMVMIAN"/>